<dbReference type="Gene3D" id="2.170.130.10">
    <property type="entry name" value="TonB-dependent receptor, plug domain"/>
    <property type="match status" value="1"/>
</dbReference>
<evidence type="ECO:0000313" key="3">
    <source>
        <dbReference type="Proteomes" id="UP000241964"/>
    </source>
</evidence>
<reference evidence="2 3" key="1">
    <citation type="submission" date="2018-03" db="EMBL/GenBank/DDBJ databases">
        <title>Genomic Encyclopedia of Archaeal and Bacterial Type Strains, Phase II (KMG-II): from individual species to whole genera.</title>
        <authorList>
            <person name="Goeker M."/>
        </authorList>
    </citation>
    <scope>NUCLEOTIDE SEQUENCE [LARGE SCALE GENOMIC DNA]</scope>
    <source>
        <strain evidence="2 3">DSM 29057</strain>
    </source>
</reference>
<proteinExistence type="inferred from homology"/>
<dbReference type="Proteomes" id="UP000241964">
    <property type="component" value="Unassembled WGS sequence"/>
</dbReference>
<gene>
    <name evidence="2" type="ORF">CLV60_11514</name>
</gene>
<dbReference type="AlphaFoldDB" id="A0A2P8FQ39"/>
<organism evidence="2 3">
    <name type="scientific">Dyadobacter jiangsuensis</name>
    <dbReference type="NCBI Taxonomy" id="1591085"/>
    <lineage>
        <taxon>Bacteria</taxon>
        <taxon>Pseudomonadati</taxon>
        <taxon>Bacteroidota</taxon>
        <taxon>Cytophagia</taxon>
        <taxon>Cytophagales</taxon>
        <taxon>Spirosomataceae</taxon>
        <taxon>Dyadobacter</taxon>
    </lineage>
</organism>
<dbReference type="EMBL" id="PYAS01000015">
    <property type="protein sequence ID" value="PSL23819.1"/>
    <property type="molecule type" value="Genomic_DNA"/>
</dbReference>
<keyword evidence="2" id="KW-0378">Hydrolase</keyword>
<dbReference type="PROSITE" id="PS52016">
    <property type="entry name" value="TONB_DEPENDENT_REC_3"/>
    <property type="match status" value="1"/>
</dbReference>
<sequence>MFDSGFHRTSSALSGARLLYGCLWLLLLFLYAPCHAQEWQIAGTVYDENSQRLPSVAVYINNTSIGTTTDKAGNFHLTVPARHRKAELVASFVGYKPEVKQLQATPGRTANVVFKLDLNNVIKEVVITGKRDRHWNRKWKIFLNGLLGDAPFARQCKIVNPESITLGLDEASGRVTAASSEPVVIENSALGYRIRFHMSKFESNGKKTFLSGYKFFESWLAEDPDKQKKQLRNREIAFKDSFRNFLVLLSRKDLEAGGIEMFVMKTTREFYLTKIPLEREVTSGNFMPVTADSICFFDPNKGHYVLHSKYPVLVFQRRLFNSASVFSDYPFKYSQIVLPNFACTFTENGWLVSPNGITIHDTWAREGFADMLPIDYPLPKDQSEPRQMSVALLQNAGQAKEPPNTDLKLPAIEAQQTLLDKEGLIQPVDKAGDGLIKPDYVLPVSESDNSGTVFDLLKRIPGLRVTFDAASNTYKVHFIENNTNLNASTSFDNTVALLLDRVFYSGADSVIPILNSLTVRDIKSVSAVRYGSAAAFGARGGNGVLVINTHP</sequence>
<keyword evidence="2" id="KW-0121">Carboxypeptidase</keyword>
<dbReference type="InterPro" id="IPR039426">
    <property type="entry name" value="TonB-dep_rcpt-like"/>
</dbReference>
<dbReference type="SUPFAM" id="SSF49464">
    <property type="entry name" value="Carboxypeptidase regulatory domain-like"/>
    <property type="match status" value="1"/>
</dbReference>
<comment type="similarity">
    <text evidence="1">Belongs to the TonB-dependent receptor family.</text>
</comment>
<dbReference type="InterPro" id="IPR008969">
    <property type="entry name" value="CarboxyPept-like_regulatory"/>
</dbReference>
<comment type="caution">
    <text evidence="2">The sequence shown here is derived from an EMBL/GenBank/DDBJ whole genome shotgun (WGS) entry which is preliminary data.</text>
</comment>
<accession>A0A2P8FQ39</accession>
<dbReference type="GO" id="GO:0009279">
    <property type="term" value="C:cell outer membrane"/>
    <property type="evidence" value="ECO:0007669"/>
    <property type="project" value="UniProtKB-SubCell"/>
</dbReference>
<keyword evidence="1" id="KW-0812">Transmembrane</keyword>
<protein>
    <submittedName>
        <fullName evidence="2">Carboxypeptidase-like protein</fullName>
    </submittedName>
</protein>
<dbReference type="Gene3D" id="2.60.40.1120">
    <property type="entry name" value="Carboxypeptidase-like, regulatory domain"/>
    <property type="match status" value="1"/>
</dbReference>
<dbReference type="InterPro" id="IPR037066">
    <property type="entry name" value="Plug_dom_sf"/>
</dbReference>
<dbReference type="GO" id="GO:0004180">
    <property type="term" value="F:carboxypeptidase activity"/>
    <property type="evidence" value="ECO:0007669"/>
    <property type="project" value="UniProtKB-KW"/>
</dbReference>
<keyword evidence="2" id="KW-0645">Protease</keyword>
<keyword evidence="1" id="KW-1134">Transmembrane beta strand</keyword>
<dbReference type="RefSeq" id="WP_106598391.1">
    <property type="nucleotide sequence ID" value="NZ_PYAS01000015.1"/>
</dbReference>
<keyword evidence="3" id="KW-1185">Reference proteome</keyword>
<keyword evidence="1" id="KW-0472">Membrane</keyword>
<dbReference type="Pfam" id="PF13715">
    <property type="entry name" value="CarbopepD_reg_2"/>
    <property type="match status" value="1"/>
</dbReference>
<evidence type="ECO:0000256" key="1">
    <source>
        <dbReference type="PROSITE-ProRule" id="PRU01360"/>
    </source>
</evidence>
<keyword evidence="1" id="KW-0998">Cell outer membrane</keyword>
<dbReference type="OrthoDB" id="1223654at2"/>
<comment type="subcellular location">
    <subcellularLocation>
        <location evidence="1">Cell outer membrane</location>
        <topology evidence="1">Multi-pass membrane protein</topology>
    </subcellularLocation>
</comment>
<evidence type="ECO:0000313" key="2">
    <source>
        <dbReference type="EMBL" id="PSL23819.1"/>
    </source>
</evidence>
<dbReference type="SUPFAM" id="SSF56935">
    <property type="entry name" value="Porins"/>
    <property type="match status" value="1"/>
</dbReference>
<keyword evidence="1" id="KW-0813">Transport</keyword>
<name>A0A2P8FQ39_9BACT</name>